<dbReference type="GO" id="GO:0000166">
    <property type="term" value="F:nucleotide binding"/>
    <property type="evidence" value="ECO:0007669"/>
    <property type="project" value="InterPro"/>
</dbReference>
<evidence type="ECO:0000256" key="6">
    <source>
        <dbReference type="ARBA" id="ARBA00023242"/>
    </source>
</evidence>
<evidence type="ECO:0000256" key="5">
    <source>
        <dbReference type="ARBA" id="ARBA00023163"/>
    </source>
</evidence>
<dbReference type="InterPro" id="IPR010997">
    <property type="entry name" value="HRDC-like_sf"/>
</dbReference>
<dbReference type="AlphaFoldDB" id="A0A3N4IEX7"/>
<evidence type="ECO:0000256" key="1">
    <source>
        <dbReference type="ARBA" id="ARBA00004123"/>
    </source>
</evidence>
<evidence type="ECO:0000259" key="7">
    <source>
        <dbReference type="SMART" id="SM00657"/>
    </source>
</evidence>
<dbReference type="GO" id="GO:0006384">
    <property type="term" value="P:transcription initiation at RNA polymerase III promoter"/>
    <property type="evidence" value="ECO:0007669"/>
    <property type="project" value="InterPro"/>
</dbReference>
<evidence type="ECO:0000313" key="9">
    <source>
        <dbReference type="Proteomes" id="UP000275078"/>
    </source>
</evidence>
<keyword evidence="5" id="KW-0804">Transcription</keyword>
<sequence>MKVVNARDSFLTNYEVLAHLNATKAKYEEEGKATGNHAMKAGNLETVMMELRDYLRHTPSATQSDEAIESFMSRAAPFQLEKVELLMIINQRPKGLAELDVLVEELESRLSEEQIEELLGLVRECFGGEEDGGEMEVDEA</sequence>
<protein>
    <recommendedName>
        <fullName evidence="3">DNA-directed RNA polymerase III subunit RPC9</fullName>
    </recommendedName>
</protein>
<keyword evidence="6" id="KW-0539">Nucleus</keyword>
<evidence type="ECO:0000256" key="3">
    <source>
        <dbReference type="ARBA" id="ARBA00016672"/>
    </source>
</evidence>
<keyword evidence="9" id="KW-1185">Reference proteome</keyword>
<feature type="domain" description="RNA polymerase Rpb4/RPC9 core" evidence="7">
    <location>
        <begin position="1"/>
        <end position="129"/>
    </location>
</feature>
<dbReference type="SMART" id="SM00657">
    <property type="entry name" value="RPOL4c"/>
    <property type="match status" value="1"/>
</dbReference>
<gene>
    <name evidence="8" type="ORF">BJ508DRAFT_413644</name>
</gene>
<evidence type="ECO:0000256" key="2">
    <source>
        <dbReference type="ARBA" id="ARBA00006898"/>
    </source>
</evidence>
<dbReference type="InterPro" id="IPR038324">
    <property type="entry name" value="Rpb4/RPC9_sf"/>
</dbReference>
<dbReference type="GO" id="GO:0005666">
    <property type="term" value="C:RNA polymerase III complex"/>
    <property type="evidence" value="ECO:0007669"/>
    <property type="project" value="InterPro"/>
</dbReference>
<name>A0A3N4IEX7_ASCIM</name>
<dbReference type="Proteomes" id="UP000275078">
    <property type="component" value="Unassembled WGS sequence"/>
</dbReference>
<dbReference type="Gene3D" id="1.20.1250.40">
    <property type="match status" value="1"/>
</dbReference>
<keyword evidence="4" id="KW-0240">DNA-directed RNA polymerase</keyword>
<proteinExistence type="inferred from homology"/>
<organism evidence="8 9">
    <name type="scientific">Ascobolus immersus RN42</name>
    <dbReference type="NCBI Taxonomy" id="1160509"/>
    <lineage>
        <taxon>Eukaryota</taxon>
        <taxon>Fungi</taxon>
        <taxon>Dikarya</taxon>
        <taxon>Ascomycota</taxon>
        <taxon>Pezizomycotina</taxon>
        <taxon>Pezizomycetes</taxon>
        <taxon>Pezizales</taxon>
        <taxon>Ascobolaceae</taxon>
        <taxon>Ascobolus</taxon>
    </lineage>
</organism>
<comment type="subcellular location">
    <subcellularLocation>
        <location evidence="1">Nucleus</location>
    </subcellularLocation>
</comment>
<accession>A0A3N4IEX7</accession>
<dbReference type="STRING" id="1160509.A0A3N4IEX7"/>
<dbReference type="PANTHER" id="PTHR15561:SF0">
    <property type="entry name" value="DNA-DIRECTED RNA POLYMERASE III SUBUNIT RPC9"/>
    <property type="match status" value="1"/>
</dbReference>
<dbReference type="OrthoDB" id="1746530at2759"/>
<dbReference type="SUPFAM" id="SSF47819">
    <property type="entry name" value="HRDC-like"/>
    <property type="match status" value="1"/>
</dbReference>
<reference evidence="8 9" key="1">
    <citation type="journal article" date="2018" name="Nat. Ecol. Evol.">
        <title>Pezizomycetes genomes reveal the molecular basis of ectomycorrhizal truffle lifestyle.</title>
        <authorList>
            <person name="Murat C."/>
            <person name="Payen T."/>
            <person name="Noel B."/>
            <person name="Kuo A."/>
            <person name="Morin E."/>
            <person name="Chen J."/>
            <person name="Kohler A."/>
            <person name="Krizsan K."/>
            <person name="Balestrini R."/>
            <person name="Da Silva C."/>
            <person name="Montanini B."/>
            <person name="Hainaut M."/>
            <person name="Levati E."/>
            <person name="Barry K.W."/>
            <person name="Belfiori B."/>
            <person name="Cichocki N."/>
            <person name="Clum A."/>
            <person name="Dockter R.B."/>
            <person name="Fauchery L."/>
            <person name="Guy J."/>
            <person name="Iotti M."/>
            <person name="Le Tacon F."/>
            <person name="Lindquist E.A."/>
            <person name="Lipzen A."/>
            <person name="Malagnac F."/>
            <person name="Mello A."/>
            <person name="Molinier V."/>
            <person name="Miyauchi S."/>
            <person name="Poulain J."/>
            <person name="Riccioni C."/>
            <person name="Rubini A."/>
            <person name="Sitrit Y."/>
            <person name="Splivallo R."/>
            <person name="Traeger S."/>
            <person name="Wang M."/>
            <person name="Zifcakova L."/>
            <person name="Wipf D."/>
            <person name="Zambonelli A."/>
            <person name="Paolocci F."/>
            <person name="Nowrousian M."/>
            <person name="Ottonello S."/>
            <person name="Baldrian P."/>
            <person name="Spatafora J.W."/>
            <person name="Henrissat B."/>
            <person name="Nagy L.G."/>
            <person name="Aury J.M."/>
            <person name="Wincker P."/>
            <person name="Grigoriev I.V."/>
            <person name="Bonfante P."/>
            <person name="Martin F.M."/>
        </authorList>
    </citation>
    <scope>NUCLEOTIDE SEQUENCE [LARGE SCALE GENOMIC DNA]</scope>
    <source>
        <strain evidence="8 9">RN42</strain>
    </source>
</reference>
<dbReference type="InterPro" id="IPR005574">
    <property type="entry name" value="Rpb4/RPC9"/>
</dbReference>
<evidence type="ECO:0000256" key="4">
    <source>
        <dbReference type="ARBA" id="ARBA00022478"/>
    </source>
</evidence>
<dbReference type="InterPro" id="IPR006590">
    <property type="entry name" value="RNA_pol_Rpb4/RPC9_core"/>
</dbReference>
<dbReference type="EMBL" id="ML119666">
    <property type="protein sequence ID" value="RPA83248.1"/>
    <property type="molecule type" value="Genomic_DNA"/>
</dbReference>
<dbReference type="Pfam" id="PF03874">
    <property type="entry name" value="RNA_pol_Rpb4"/>
    <property type="match status" value="1"/>
</dbReference>
<dbReference type="InterPro" id="IPR038846">
    <property type="entry name" value="RPC9"/>
</dbReference>
<comment type="similarity">
    <text evidence="2">Belongs to the eukaryotic RPC9 RNA polymerase subunit family.</text>
</comment>
<dbReference type="PANTHER" id="PTHR15561">
    <property type="entry name" value="CALCITONIN GENE-RELATED PEPTIDE-RECEPTOR COMPONENT PROTEIN"/>
    <property type="match status" value="1"/>
</dbReference>
<evidence type="ECO:0000313" key="8">
    <source>
        <dbReference type="EMBL" id="RPA83248.1"/>
    </source>
</evidence>